<dbReference type="NCBIfam" id="TIGR01197">
    <property type="entry name" value="nramp"/>
    <property type="match status" value="1"/>
</dbReference>
<feature type="transmembrane region" description="Helical" evidence="6">
    <location>
        <begin position="260"/>
        <end position="281"/>
    </location>
</feature>
<keyword evidence="5 6" id="KW-0472">Membrane</keyword>
<sequence length="441" mass="47485">MKSSNHKSLEEINQSVAVPDVYQSAFWQKFLAYSGPGALVAVGYMDPGNWLTSLAGGGQFQYRLLSVLALSILVAMFMQTLAIKLGVVARQDLAQAIAGQLPRPVRYAAWLLNEVAMMATDMTGVIGTALALKMLVNLPLLAGILLTIGDVLVVLLFLRFGIRRVEVIVLVAILTVGVIFGIEVARAHVNATSVLAGLVPNQLIFKNHTALVLSLGILGATIMPHNLYLHSSLAQSRRYDYHDPVQVQETLRFANWDSNVHLIAAFLINALLLILGGSLFFGHTHALASLQAVFHGLQSSAVVGTLASPLMGGLFALALLITGLISSITGTLAGQIVMEGYLHIRLPLWQRRLLTRCVTLVPILIIGVLVGFSDQAFENLIIYAQVALSIALPFTLVPLVVLTSRQSLMGRHVNGPLVKSVGYALAIIISLLNVDLIINLF</sequence>
<evidence type="ECO:0000256" key="1">
    <source>
        <dbReference type="ARBA" id="ARBA00004141"/>
    </source>
</evidence>
<protein>
    <submittedName>
        <fullName evidence="7">Divalent metal cation transporter MntH</fullName>
    </submittedName>
</protein>
<keyword evidence="2" id="KW-0813">Transport</keyword>
<feature type="transmembrane region" description="Helical" evidence="6">
    <location>
        <begin position="353"/>
        <end position="373"/>
    </location>
</feature>
<feature type="transmembrane region" description="Helical" evidence="6">
    <location>
        <begin position="64"/>
        <end position="87"/>
    </location>
</feature>
<feature type="transmembrane region" description="Helical" evidence="6">
    <location>
        <begin position="380"/>
        <end position="401"/>
    </location>
</feature>
<dbReference type="PANTHER" id="PTHR11706">
    <property type="entry name" value="SOLUTE CARRIER PROTEIN FAMILY 11 MEMBER"/>
    <property type="match status" value="1"/>
</dbReference>
<keyword evidence="3 6" id="KW-0812">Transmembrane</keyword>
<evidence type="ECO:0000256" key="5">
    <source>
        <dbReference type="ARBA" id="ARBA00023136"/>
    </source>
</evidence>
<dbReference type="RefSeq" id="WP_125072933.1">
    <property type="nucleotide sequence ID" value="NZ_QWZQ01000039.1"/>
</dbReference>
<feature type="transmembrane region" description="Helical" evidence="6">
    <location>
        <begin position="138"/>
        <end position="160"/>
    </location>
</feature>
<proteinExistence type="predicted"/>
<evidence type="ECO:0000256" key="3">
    <source>
        <dbReference type="ARBA" id="ARBA00022692"/>
    </source>
</evidence>
<dbReference type="InterPro" id="IPR001046">
    <property type="entry name" value="NRAMP_fam"/>
</dbReference>
<dbReference type="GO" id="GO:0015086">
    <property type="term" value="F:cadmium ion transmembrane transporter activity"/>
    <property type="evidence" value="ECO:0007669"/>
    <property type="project" value="TreeGrafter"/>
</dbReference>
<dbReference type="GO" id="GO:0034755">
    <property type="term" value="P:iron ion transmembrane transport"/>
    <property type="evidence" value="ECO:0007669"/>
    <property type="project" value="TreeGrafter"/>
</dbReference>
<evidence type="ECO:0000313" key="8">
    <source>
        <dbReference type="Proteomes" id="UP000283633"/>
    </source>
</evidence>
<reference evidence="7 8" key="1">
    <citation type="submission" date="2018-08" db="EMBL/GenBank/DDBJ databases">
        <title>Genome Lactobacillus garii FI11369.</title>
        <authorList>
            <person name="Diaz M."/>
            <person name="Narbad A."/>
        </authorList>
    </citation>
    <scope>NUCLEOTIDE SEQUENCE [LARGE SCALE GENOMIC DNA]</scope>
    <source>
        <strain evidence="7 8">FI11369</strain>
    </source>
</reference>
<dbReference type="EMBL" id="QWZQ01000039">
    <property type="protein sequence ID" value="RRK09789.1"/>
    <property type="molecule type" value="Genomic_DNA"/>
</dbReference>
<dbReference type="PANTHER" id="PTHR11706:SF33">
    <property type="entry name" value="NATURAL RESISTANCE-ASSOCIATED MACROPHAGE PROTEIN 2"/>
    <property type="match status" value="1"/>
</dbReference>
<evidence type="ECO:0000256" key="2">
    <source>
        <dbReference type="ARBA" id="ARBA00022448"/>
    </source>
</evidence>
<dbReference type="GO" id="GO:0005384">
    <property type="term" value="F:manganese ion transmembrane transporter activity"/>
    <property type="evidence" value="ECO:0007669"/>
    <property type="project" value="TreeGrafter"/>
</dbReference>
<feature type="transmembrane region" description="Helical" evidence="6">
    <location>
        <begin position="108"/>
        <end position="132"/>
    </location>
</feature>
<keyword evidence="8" id="KW-1185">Reference proteome</keyword>
<evidence type="ECO:0000256" key="6">
    <source>
        <dbReference type="SAM" id="Phobius"/>
    </source>
</evidence>
<dbReference type="NCBIfam" id="NF001923">
    <property type="entry name" value="PRK00701.1"/>
    <property type="match status" value="1"/>
</dbReference>
<dbReference type="GO" id="GO:0005886">
    <property type="term" value="C:plasma membrane"/>
    <property type="evidence" value="ECO:0007669"/>
    <property type="project" value="TreeGrafter"/>
</dbReference>
<dbReference type="OrthoDB" id="9787548at2"/>
<evidence type="ECO:0000313" key="7">
    <source>
        <dbReference type="EMBL" id="RRK09789.1"/>
    </source>
</evidence>
<dbReference type="PRINTS" id="PR00447">
    <property type="entry name" value="NATRESASSCMP"/>
</dbReference>
<comment type="subcellular location">
    <subcellularLocation>
        <location evidence="1">Membrane</location>
        <topology evidence="1">Multi-pass membrane protein</topology>
    </subcellularLocation>
</comment>
<name>A0A3R8J636_9LACO</name>
<comment type="caution">
    <text evidence="7">The sequence shown here is derived from an EMBL/GenBank/DDBJ whole genome shotgun (WGS) entry which is preliminary data.</text>
</comment>
<dbReference type="AlphaFoldDB" id="A0A3R8J636"/>
<feature type="transmembrane region" description="Helical" evidence="6">
    <location>
        <begin position="167"/>
        <end position="189"/>
    </location>
</feature>
<dbReference type="Proteomes" id="UP000283633">
    <property type="component" value="Unassembled WGS sequence"/>
</dbReference>
<organism evidence="7 8">
    <name type="scientific">Lactiplantibacillus garii</name>
    <dbReference type="NCBI Taxonomy" id="2306423"/>
    <lineage>
        <taxon>Bacteria</taxon>
        <taxon>Bacillati</taxon>
        <taxon>Bacillota</taxon>
        <taxon>Bacilli</taxon>
        <taxon>Lactobacillales</taxon>
        <taxon>Lactobacillaceae</taxon>
        <taxon>Lactiplantibacillus</taxon>
    </lineage>
</organism>
<feature type="transmembrane region" description="Helical" evidence="6">
    <location>
        <begin position="314"/>
        <end position="333"/>
    </location>
</feature>
<keyword evidence="4 6" id="KW-1133">Transmembrane helix</keyword>
<gene>
    <name evidence="7" type="primary">mntH</name>
    <name evidence="7" type="ORF">D1831_10800</name>
</gene>
<evidence type="ECO:0000256" key="4">
    <source>
        <dbReference type="ARBA" id="ARBA00022989"/>
    </source>
</evidence>
<feature type="transmembrane region" description="Helical" evidence="6">
    <location>
        <begin position="421"/>
        <end position="440"/>
    </location>
</feature>
<accession>A0A3R8J636</accession>
<feature type="transmembrane region" description="Helical" evidence="6">
    <location>
        <begin position="209"/>
        <end position="229"/>
    </location>
</feature>
<dbReference type="Pfam" id="PF01566">
    <property type="entry name" value="Nramp"/>
    <property type="match status" value="1"/>
</dbReference>
<dbReference type="NCBIfam" id="NF037982">
    <property type="entry name" value="Nramp_1"/>
    <property type="match status" value="1"/>
</dbReference>